<reference evidence="2 3" key="1">
    <citation type="submission" date="2019-03" db="EMBL/GenBank/DDBJ databases">
        <title>Genomic Encyclopedia of Archaeal and Bacterial Type Strains, Phase II (KMG-II): from individual species to whole genera.</title>
        <authorList>
            <person name="Goeker M."/>
        </authorList>
    </citation>
    <scope>NUCLEOTIDE SEQUENCE [LARGE SCALE GENOMIC DNA]</scope>
    <source>
        <strain evidence="2 3">DSM 28135</strain>
    </source>
</reference>
<organism evidence="2 3">
    <name type="scientific">Gelidibacter sediminis</name>
    <dbReference type="NCBI Taxonomy" id="1608710"/>
    <lineage>
        <taxon>Bacteria</taxon>
        <taxon>Pseudomonadati</taxon>
        <taxon>Bacteroidota</taxon>
        <taxon>Flavobacteriia</taxon>
        <taxon>Flavobacteriales</taxon>
        <taxon>Flavobacteriaceae</taxon>
        <taxon>Gelidibacter</taxon>
    </lineage>
</organism>
<accession>A0A4R7PZ32</accession>
<dbReference type="EMBL" id="SOBW01000008">
    <property type="protein sequence ID" value="TDU39529.1"/>
    <property type="molecule type" value="Genomic_DNA"/>
</dbReference>
<sequence>MKKYILFFVLSIVPLSFCVAQEWLTSLDAAKRIALVQDKMLFMVWEDAAEIPYPVIILDDKGREVVFDNLFEHPEINRVIWEYFVPVKVSEDLYPKLYDDIKDIRSASYIKQFEDDNIKVIDSNGMIVNTSHSPEAYFNLTEFITHYAINTAYLKAELDNYSQHQDFNTAFRLASKYLDYAILVNKHARADIIQVATLYLDDADRYLSEHSQEDKDHLARKIELLRLSEHLIEDRPRKVLRALKKMGLSDVDTSNKDLLAFLYYTAYVLNNDKKDAEEWESQVSSVNLKRAQLIINSHL</sequence>
<protein>
    <submittedName>
        <fullName evidence="2">Uncharacterized protein</fullName>
    </submittedName>
</protein>
<name>A0A4R7PZ32_9FLAO</name>
<evidence type="ECO:0000256" key="1">
    <source>
        <dbReference type="SAM" id="SignalP"/>
    </source>
</evidence>
<dbReference type="Proteomes" id="UP000294689">
    <property type="component" value="Unassembled WGS sequence"/>
</dbReference>
<dbReference type="AlphaFoldDB" id="A0A4R7PZ32"/>
<proteinExistence type="predicted"/>
<keyword evidence="3" id="KW-1185">Reference proteome</keyword>
<gene>
    <name evidence="2" type="ORF">BXY82_1555</name>
</gene>
<feature type="chain" id="PRO_5020447779" evidence="1">
    <location>
        <begin position="21"/>
        <end position="299"/>
    </location>
</feature>
<evidence type="ECO:0000313" key="2">
    <source>
        <dbReference type="EMBL" id="TDU39529.1"/>
    </source>
</evidence>
<feature type="signal peptide" evidence="1">
    <location>
        <begin position="1"/>
        <end position="20"/>
    </location>
</feature>
<keyword evidence="1" id="KW-0732">Signal</keyword>
<dbReference type="OrthoDB" id="1415142at2"/>
<comment type="caution">
    <text evidence="2">The sequence shown here is derived from an EMBL/GenBank/DDBJ whole genome shotgun (WGS) entry which is preliminary data.</text>
</comment>
<dbReference type="RefSeq" id="WP_133757604.1">
    <property type="nucleotide sequence ID" value="NZ_SOBW01000008.1"/>
</dbReference>
<evidence type="ECO:0000313" key="3">
    <source>
        <dbReference type="Proteomes" id="UP000294689"/>
    </source>
</evidence>